<feature type="region of interest" description="Disordered" evidence="1">
    <location>
        <begin position="717"/>
        <end position="838"/>
    </location>
</feature>
<feature type="compositionally biased region" description="Polar residues" evidence="1">
    <location>
        <begin position="536"/>
        <end position="547"/>
    </location>
</feature>
<gene>
    <name evidence="2" type="ORF">AUEXF2481DRAFT_5786</name>
</gene>
<dbReference type="AlphaFoldDB" id="A0A074Y944"/>
<feature type="region of interest" description="Disordered" evidence="1">
    <location>
        <begin position="1"/>
        <end position="225"/>
    </location>
</feature>
<evidence type="ECO:0000256" key="1">
    <source>
        <dbReference type="SAM" id="MobiDB-lite"/>
    </source>
</evidence>
<protein>
    <submittedName>
        <fullName evidence="2">Uncharacterized protein</fullName>
    </submittedName>
</protein>
<dbReference type="InParanoid" id="A0A074Y944"/>
<dbReference type="HOGENOM" id="CLU_010101_0_0_1"/>
<feature type="compositionally biased region" description="Polar residues" evidence="1">
    <location>
        <begin position="134"/>
        <end position="144"/>
    </location>
</feature>
<dbReference type="RefSeq" id="XP_013342744.1">
    <property type="nucleotide sequence ID" value="XM_013487290.1"/>
</dbReference>
<feature type="compositionally biased region" description="Polar residues" evidence="1">
    <location>
        <begin position="559"/>
        <end position="570"/>
    </location>
</feature>
<reference evidence="2 3" key="1">
    <citation type="journal article" date="2014" name="BMC Genomics">
        <title>Genome sequencing of four Aureobasidium pullulans varieties: biotechnological potential, stress tolerance, and description of new species.</title>
        <authorList>
            <person name="Gostin Ar C."/>
            <person name="Ohm R.A."/>
            <person name="Kogej T."/>
            <person name="Sonjak S."/>
            <person name="Turk M."/>
            <person name="Zajc J."/>
            <person name="Zalar P."/>
            <person name="Grube M."/>
            <person name="Sun H."/>
            <person name="Han J."/>
            <person name="Sharma A."/>
            <person name="Chiniquy J."/>
            <person name="Ngan C.Y."/>
            <person name="Lipzen A."/>
            <person name="Barry K."/>
            <person name="Grigoriev I.V."/>
            <person name="Gunde-Cimerman N."/>
        </authorList>
    </citation>
    <scope>NUCLEOTIDE SEQUENCE [LARGE SCALE GENOMIC DNA]</scope>
    <source>
        <strain evidence="2 3">EXF-2481</strain>
    </source>
</reference>
<evidence type="ECO:0000313" key="2">
    <source>
        <dbReference type="EMBL" id="KEQ94293.1"/>
    </source>
</evidence>
<accession>A0A074Y944</accession>
<dbReference type="OMA" id="RRADRYM"/>
<keyword evidence="3" id="KW-1185">Reference proteome</keyword>
<dbReference type="OrthoDB" id="4152802at2759"/>
<feature type="compositionally biased region" description="Basic and acidic residues" evidence="1">
    <location>
        <begin position="609"/>
        <end position="625"/>
    </location>
</feature>
<feature type="compositionally biased region" description="Basic and acidic residues" evidence="1">
    <location>
        <begin position="745"/>
        <end position="755"/>
    </location>
</feature>
<dbReference type="GeneID" id="25369190"/>
<feature type="region of interest" description="Disordered" evidence="1">
    <location>
        <begin position="663"/>
        <end position="687"/>
    </location>
</feature>
<dbReference type="STRING" id="1043005.A0A074Y944"/>
<feature type="compositionally biased region" description="Basic residues" evidence="1">
    <location>
        <begin position="197"/>
        <end position="206"/>
    </location>
</feature>
<feature type="compositionally biased region" description="Basic and acidic residues" evidence="1">
    <location>
        <begin position="311"/>
        <end position="328"/>
    </location>
</feature>
<feature type="compositionally biased region" description="Basic and acidic residues" evidence="1">
    <location>
        <begin position="495"/>
        <end position="505"/>
    </location>
</feature>
<feature type="compositionally biased region" description="Low complexity" evidence="1">
    <location>
        <begin position="14"/>
        <end position="62"/>
    </location>
</feature>
<feature type="compositionally biased region" description="Polar residues" evidence="1">
    <location>
        <begin position="819"/>
        <end position="831"/>
    </location>
</feature>
<organism evidence="2 3">
    <name type="scientific">Aureobasidium subglaciale (strain EXF-2481)</name>
    <name type="common">Aureobasidium pullulans var. subglaciale</name>
    <dbReference type="NCBI Taxonomy" id="1043005"/>
    <lineage>
        <taxon>Eukaryota</taxon>
        <taxon>Fungi</taxon>
        <taxon>Dikarya</taxon>
        <taxon>Ascomycota</taxon>
        <taxon>Pezizomycotina</taxon>
        <taxon>Dothideomycetes</taxon>
        <taxon>Dothideomycetidae</taxon>
        <taxon>Dothideales</taxon>
        <taxon>Saccotheciaceae</taxon>
        <taxon>Aureobasidium</taxon>
    </lineage>
</organism>
<dbReference type="EMBL" id="KL584762">
    <property type="protein sequence ID" value="KEQ94293.1"/>
    <property type="molecule type" value="Genomic_DNA"/>
</dbReference>
<evidence type="ECO:0000313" key="3">
    <source>
        <dbReference type="Proteomes" id="UP000030641"/>
    </source>
</evidence>
<feature type="compositionally biased region" description="Low complexity" evidence="1">
    <location>
        <begin position="664"/>
        <end position="675"/>
    </location>
</feature>
<feature type="compositionally biased region" description="Basic and acidic residues" evidence="1">
    <location>
        <begin position="164"/>
        <end position="173"/>
    </location>
</feature>
<feature type="compositionally biased region" description="Basic and acidic residues" evidence="1">
    <location>
        <begin position="337"/>
        <end position="350"/>
    </location>
</feature>
<name>A0A074Y944_AURSE</name>
<feature type="region of interest" description="Disordered" evidence="1">
    <location>
        <begin position="311"/>
        <end position="631"/>
    </location>
</feature>
<dbReference type="Proteomes" id="UP000030641">
    <property type="component" value="Unassembled WGS sequence"/>
</dbReference>
<proteinExistence type="predicted"/>
<sequence length="838" mass="92838">MPLWPFGRKKRRLSASTAATTTSSAATATTPTKTTTAPAARQQQQQQQQQSQTPSQSQQRPADVSDGPAQAIARPTNASRTHMHIPPNSLERPGSVQDELTALPALSKLEQSPHLRPANVIKPVHPYTLERPSSARSRTPNIPRSPSHDKATPSRRQSTKRKKDQTLREEEIRQMSAPMQIPKRPAASSGHDLLRRDSKKARRTLTKRPGADDSRNSNISLPLPESIRSNRSHMSEQRAWEIGGMSILSPRPTVRVSGTFTHTPSPFAKRPQKMDKLPELARASSGKKDRRKVADLADDLNSTELRILMERDQRRKEQKALEQHERLDRKLRRRAEKQREEDETRAREARLNASPPTAIHPAFREQASDAEFVTPTSLRKQGKQRVPEMQETPTKGGTYLRYPPREDIPQNPFADPESENPFTAPGAEYSPVQTPFDEPILQTARAVRLSAGRLSPPASPVPNAQREIQPSPSLPEVAYPPSQRTSSHPASSFESSRRRPSESGSRRVGPSAWTNIFRRGLSSNRTSEDKAPSEFSFVNTSRESMSKQPIPAHLVGPPSSRQAGVPSRTQSKFREDLPELPISPPSSRMQSPELSMITAGVVTARRSKRGVEKQTKHTDPSDPIRNDSPAILEDRESTVLSQSYGSVDSEGSWISGRLVKRTSHTSYPHSSLSSLKKGKPEFNGSFDRLPVPEHEYFAALTPDNGSRRASVDHAIEITPTADLSPEEAAPLRQATARRRPTVVHNDPRFKSREGLLTEFQAAEPATLSREDSLSSDSVESPVELHKAQSVNYGRMHGHGKTLSAGSAKMLDIAPKRSKSVNTLLTEASPRSSPRIPQE</sequence>